<dbReference type="Gene3D" id="3.30.360.10">
    <property type="entry name" value="Dihydrodipicolinate Reductase, domain 2"/>
    <property type="match status" value="1"/>
</dbReference>
<evidence type="ECO:0000313" key="7">
    <source>
        <dbReference type="Proteomes" id="UP000093044"/>
    </source>
</evidence>
<comment type="function">
    <text evidence="4">Catalyzes the NADPH-dependent reduction of N-acetyl-5-glutamyl phosphate to yield N-acetyl-L-glutamate 5-semialdehyde.</text>
</comment>
<evidence type="ECO:0000256" key="1">
    <source>
        <dbReference type="ARBA" id="ARBA00022605"/>
    </source>
</evidence>
<keyword evidence="1 4" id="KW-0028">Amino-acid biosynthesis</keyword>
<evidence type="ECO:0000256" key="2">
    <source>
        <dbReference type="ARBA" id="ARBA00022857"/>
    </source>
</evidence>
<keyword evidence="4" id="KW-0055">Arginine biosynthesis</keyword>
<feature type="active site" evidence="4">
    <location>
        <position position="153"/>
    </location>
</feature>
<evidence type="ECO:0000256" key="3">
    <source>
        <dbReference type="ARBA" id="ARBA00023002"/>
    </source>
</evidence>
<keyword evidence="7" id="KW-1185">Reference proteome</keyword>
<accession>A0A1B2I7M4</accession>
<evidence type="ECO:0000256" key="4">
    <source>
        <dbReference type="HAMAP-Rule" id="MF_00150"/>
    </source>
</evidence>
<dbReference type="GO" id="GO:0006526">
    <property type="term" value="P:L-arginine biosynthetic process"/>
    <property type="evidence" value="ECO:0007669"/>
    <property type="project" value="UniProtKB-UniRule"/>
</dbReference>
<dbReference type="STRING" id="1197717.BED41_13055"/>
<comment type="subcellular location">
    <subcellularLocation>
        <location evidence="4">Cytoplasm</location>
    </subcellularLocation>
</comment>
<organism evidence="6 7">
    <name type="scientific">Cloacibacillus porcorum</name>
    <dbReference type="NCBI Taxonomy" id="1197717"/>
    <lineage>
        <taxon>Bacteria</taxon>
        <taxon>Thermotogati</taxon>
        <taxon>Synergistota</taxon>
        <taxon>Synergistia</taxon>
        <taxon>Synergistales</taxon>
        <taxon>Synergistaceae</taxon>
        <taxon>Cloacibacillus</taxon>
    </lineage>
</organism>
<evidence type="ECO:0000259" key="5">
    <source>
        <dbReference type="SMART" id="SM00859"/>
    </source>
</evidence>
<comment type="pathway">
    <text evidence="4">Amino-acid biosynthesis; L-arginine biosynthesis; N(2)-acetyl-L-ornithine from L-glutamate: step 3/4.</text>
</comment>
<dbReference type="InterPro" id="IPR058924">
    <property type="entry name" value="AGPR_dimerisation_dom"/>
</dbReference>
<dbReference type="PANTHER" id="PTHR32338:SF11">
    <property type="entry name" value="[LYSW]-L-2-AMINOADIPATE_[LYSW]-L-GLUTAMATE PHOSPHATE REDUCTASE-RELATED"/>
    <property type="match status" value="1"/>
</dbReference>
<comment type="catalytic activity">
    <reaction evidence="4">
        <text>N-acetyl-L-glutamate 5-semialdehyde + phosphate + NADP(+) = N-acetyl-L-glutamyl 5-phosphate + NADPH + H(+)</text>
        <dbReference type="Rhea" id="RHEA:21588"/>
        <dbReference type="ChEBI" id="CHEBI:15378"/>
        <dbReference type="ChEBI" id="CHEBI:29123"/>
        <dbReference type="ChEBI" id="CHEBI:43474"/>
        <dbReference type="ChEBI" id="CHEBI:57783"/>
        <dbReference type="ChEBI" id="CHEBI:57936"/>
        <dbReference type="ChEBI" id="CHEBI:58349"/>
        <dbReference type="EC" id="1.2.1.38"/>
    </reaction>
</comment>
<proteinExistence type="inferred from homology"/>
<dbReference type="SUPFAM" id="SSF51735">
    <property type="entry name" value="NAD(P)-binding Rossmann-fold domains"/>
    <property type="match status" value="1"/>
</dbReference>
<gene>
    <name evidence="4" type="primary">argC</name>
    <name evidence="6" type="ORF">BED41_13055</name>
</gene>
<dbReference type="EMBL" id="CP016757">
    <property type="protein sequence ID" value="ANZ45937.1"/>
    <property type="molecule type" value="Genomic_DNA"/>
</dbReference>
<comment type="similarity">
    <text evidence="4">Belongs to the NAGSA dehydrogenase family. Type 1 subfamily.</text>
</comment>
<keyword evidence="3 4" id="KW-0560">Oxidoreductase</keyword>
<dbReference type="NCBIfam" id="TIGR01850">
    <property type="entry name" value="argC"/>
    <property type="match status" value="1"/>
</dbReference>
<dbReference type="Pfam" id="PF22698">
    <property type="entry name" value="Semialdhyde_dhC_1"/>
    <property type="match status" value="1"/>
</dbReference>
<dbReference type="RefSeq" id="WP_066747161.1">
    <property type="nucleotide sequence ID" value="NZ_CP016757.1"/>
</dbReference>
<reference evidence="6" key="1">
    <citation type="submission" date="2016-08" db="EMBL/GenBank/DDBJ databases">
        <title>Complete genome of Cloacibacillus porcorum.</title>
        <authorList>
            <person name="Looft T."/>
            <person name="Bayles D.O."/>
            <person name="Alt D.P."/>
        </authorList>
    </citation>
    <scope>NUCLEOTIDE SEQUENCE [LARGE SCALE GENOMIC DNA]</scope>
    <source>
        <strain evidence="6">CL-84</strain>
    </source>
</reference>
<dbReference type="Proteomes" id="UP000093044">
    <property type="component" value="Chromosome"/>
</dbReference>
<dbReference type="GO" id="GO:0070401">
    <property type="term" value="F:NADP+ binding"/>
    <property type="evidence" value="ECO:0007669"/>
    <property type="project" value="InterPro"/>
</dbReference>
<dbReference type="CDD" id="cd17895">
    <property type="entry name" value="AGPR_1_N"/>
    <property type="match status" value="1"/>
</dbReference>
<keyword evidence="2 4" id="KW-0521">NADP</keyword>
<dbReference type="Gene3D" id="3.40.50.720">
    <property type="entry name" value="NAD(P)-binding Rossmann-like Domain"/>
    <property type="match status" value="1"/>
</dbReference>
<dbReference type="AlphaFoldDB" id="A0A1B2I7M4"/>
<name>A0A1B2I7M4_9BACT</name>
<sequence length="349" mass="37809">MTERIPVTIWGATGFAGAELLRIFARHPHFEVVGAVSRSKAGISVGAAHPHLRHVYNDLTFISPEEANSLSAAAAFLALPHRASAQEAVRRLEAGERVIDLSADFRLHSAEAYKNWYGVDHPAPQLLSEAVYGLPELHRGEMASARLISGVGCNATSAITALLPLARAGLIEEARIECRVGSSEAGANADEGSAHSMRSRVLRVVNPFVHRHMAEVVQELSMEQSSFTMGVTAVELVRGIQCLAHVTLNRQVREAEIWKLYRAAWNGEPFVSFTPAKPAHFRIPDPRFVIGSNRVLTGFMLAEDGRRMIAASAIDNLMKGAAGSAVQCANLMFGLPETEGLDMMPVYPA</sequence>
<protein>
    <recommendedName>
        <fullName evidence="4">N-acetyl-gamma-glutamyl-phosphate reductase</fullName>
        <shortName evidence="4">AGPR</shortName>
        <ecNumber evidence="4">1.2.1.38</ecNumber>
    </recommendedName>
    <alternativeName>
        <fullName evidence="4">N-acetyl-glutamate semialdehyde dehydrogenase</fullName>
        <shortName evidence="4">NAGSA dehydrogenase</shortName>
    </alternativeName>
</protein>
<dbReference type="HAMAP" id="MF_00150">
    <property type="entry name" value="ArgC_type1"/>
    <property type="match status" value="1"/>
</dbReference>
<dbReference type="InterPro" id="IPR000706">
    <property type="entry name" value="AGPR_type-1"/>
</dbReference>
<dbReference type="UniPathway" id="UPA00068">
    <property type="reaction ID" value="UER00108"/>
</dbReference>
<dbReference type="Pfam" id="PF01118">
    <property type="entry name" value="Semialdhyde_dh"/>
    <property type="match status" value="1"/>
</dbReference>
<dbReference type="GO" id="GO:0051287">
    <property type="term" value="F:NAD binding"/>
    <property type="evidence" value="ECO:0007669"/>
    <property type="project" value="InterPro"/>
</dbReference>
<dbReference type="GO" id="GO:0003942">
    <property type="term" value="F:N-acetyl-gamma-glutamyl-phosphate reductase activity"/>
    <property type="evidence" value="ECO:0007669"/>
    <property type="project" value="UniProtKB-UniRule"/>
</dbReference>
<dbReference type="CDD" id="cd23939">
    <property type="entry name" value="AGPR_1_C_LysY"/>
    <property type="match status" value="1"/>
</dbReference>
<keyword evidence="4" id="KW-0963">Cytoplasm</keyword>
<feature type="domain" description="Semialdehyde dehydrogenase NAD-binding" evidence="5">
    <location>
        <begin position="6"/>
        <end position="145"/>
    </location>
</feature>
<dbReference type="InterPro" id="IPR050085">
    <property type="entry name" value="AGPR"/>
</dbReference>
<dbReference type="PANTHER" id="PTHR32338">
    <property type="entry name" value="N-ACETYL-GAMMA-GLUTAMYL-PHOSPHATE REDUCTASE, CHLOROPLASTIC-RELATED-RELATED"/>
    <property type="match status" value="1"/>
</dbReference>
<dbReference type="EC" id="1.2.1.38" evidence="4"/>
<dbReference type="KEGG" id="cpor:BED41_13055"/>
<dbReference type="GO" id="GO:0005737">
    <property type="term" value="C:cytoplasm"/>
    <property type="evidence" value="ECO:0007669"/>
    <property type="project" value="UniProtKB-SubCell"/>
</dbReference>
<evidence type="ECO:0000313" key="6">
    <source>
        <dbReference type="EMBL" id="ANZ45937.1"/>
    </source>
</evidence>
<dbReference type="InterPro" id="IPR000534">
    <property type="entry name" value="Semialdehyde_DH_NAD-bd"/>
</dbReference>
<dbReference type="SUPFAM" id="SSF55347">
    <property type="entry name" value="Glyceraldehyde-3-phosphate dehydrogenase-like, C-terminal domain"/>
    <property type="match status" value="1"/>
</dbReference>
<dbReference type="GeneID" id="83058774"/>
<dbReference type="InterPro" id="IPR036291">
    <property type="entry name" value="NAD(P)-bd_dom_sf"/>
</dbReference>
<dbReference type="SMART" id="SM00859">
    <property type="entry name" value="Semialdhyde_dh"/>
    <property type="match status" value="1"/>
</dbReference>
<dbReference type="OrthoDB" id="9801289at2"/>